<dbReference type="GO" id="GO:0016788">
    <property type="term" value="F:hydrolase activity, acting on ester bonds"/>
    <property type="evidence" value="ECO:0007669"/>
    <property type="project" value="InterPro"/>
</dbReference>
<keyword evidence="4" id="KW-0732">Signal</keyword>
<sequence length="369" mass="40472">MGQVLLLSPVFNMFMILVLFLSMKAVNGGSSTVPAMFVFGDSLVDDGNNNYMTSSLAKANYYPYGLDFYQGATGRFTNGKTVIDLLCEMLDIPYIPPFNTPNLGASRIARGVNYASAAGGILDESGFYLGERYSLSQQVLNFEMNLSELRNSVGVSENLKHHLARSVVVIVIGSNDYINNYLLPSLYASSHVYRPQEFANLLINALTRQILTLNSLGLKKFFIAGLGPLGCIPNQRSTGEVPPDRCVDGVNEMIGFFNDGLKALVDQLNLKHPGSIFVYGNTYGAIGDILNNPEDYGFEVIDKACCGVGRNRGEISCLPLQTPCSNRNEYVFWDAFHPTEAVNVVLAQRAFNGPTSDCYPINIEQMARL</sequence>
<dbReference type="InterPro" id="IPR051238">
    <property type="entry name" value="GDSL_esterase/lipase"/>
</dbReference>
<accession>A0A0K9PB80</accession>
<dbReference type="OrthoDB" id="1600564at2759"/>
<dbReference type="GO" id="GO:0005576">
    <property type="term" value="C:extracellular region"/>
    <property type="evidence" value="ECO:0007669"/>
    <property type="project" value="UniProtKB-SubCell"/>
</dbReference>
<evidence type="ECO:0000313" key="9">
    <source>
        <dbReference type="EMBL" id="KMZ66206.1"/>
    </source>
</evidence>
<evidence type="ECO:0000313" key="10">
    <source>
        <dbReference type="Proteomes" id="UP000036987"/>
    </source>
</evidence>
<dbReference type="InterPro" id="IPR035669">
    <property type="entry name" value="SGNH_plant_lipase-like"/>
</dbReference>
<comment type="caution">
    <text evidence="9">The sequence shown here is derived from an EMBL/GenBank/DDBJ whole genome shotgun (WGS) entry which is preliminary data.</text>
</comment>
<comment type="subcellular location">
    <subcellularLocation>
        <location evidence="1">Secreted</location>
    </subcellularLocation>
</comment>
<feature type="transmembrane region" description="Helical" evidence="8">
    <location>
        <begin position="6"/>
        <end position="26"/>
    </location>
</feature>
<evidence type="ECO:0000256" key="5">
    <source>
        <dbReference type="ARBA" id="ARBA00022801"/>
    </source>
</evidence>
<dbReference type="PANTHER" id="PTHR45650:SF8">
    <property type="entry name" value="GDSL ESTERASE_LIPASE"/>
    <property type="match status" value="1"/>
</dbReference>
<gene>
    <name evidence="9" type="ORF">ZOSMA_2G02160</name>
</gene>
<keyword evidence="3" id="KW-0964">Secreted</keyword>
<dbReference type="STRING" id="29655.A0A0K9PB80"/>
<keyword evidence="5" id="KW-0378">Hydrolase</keyword>
<dbReference type="CDD" id="cd01837">
    <property type="entry name" value="SGNH_plant_lipase_like"/>
    <property type="match status" value="1"/>
</dbReference>
<organism evidence="9 10">
    <name type="scientific">Zostera marina</name>
    <name type="common">Eelgrass</name>
    <dbReference type="NCBI Taxonomy" id="29655"/>
    <lineage>
        <taxon>Eukaryota</taxon>
        <taxon>Viridiplantae</taxon>
        <taxon>Streptophyta</taxon>
        <taxon>Embryophyta</taxon>
        <taxon>Tracheophyta</taxon>
        <taxon>Spermatophyta</taxon>
        <taxon>Magnoliopsida</taxon>
        <taxon>Liliopsida</taxon>
        <taxon>Zosteraceae</taxon>
        <taxon>Zostera</taxon>
    </lineage>
</organism>
<reference evidence="10" key="1">
    <citation type="journal article" date="2016" name="Nature">
        <title>The genome of the seagrass Zostera marina reveals angiosperm adaptation to the sea.</title>
        <authorList>
            <person name="Olsen J.L."/>
            <person name="Rouze P."/>
            <person name="Verhelst B."/>
            <person name="Lin Y.-C."/>
            <person name="Bayer T."/>
            <person name="Collen J."/>
            <person name="Dattolo E."/>
            <person name="De Paoli E."/>
            <person name="Dittami S."/>
            <person name="Maumus F."/>
            <person name="Michel G."/>
            <person name="Kersting A."/>
            <person name="Lauritano C."/>
            <person name="Lohaus R."/>
            <person name="Toepel M."/>
            <person name="Tonon T."/>
            <person name="Vanneste K."/>
            <person name="Amirebrahimi M."/>
            <person name="Brakel J."/>
            <person name="Bostroem C."/>
            <person name="Chovatia M."/>
            <person name="Grimwood J."/>
            <person name="Jenkins J.W."/>
            <person name="Jueterbock A."/>
            <person name="Mraz A."/>
            <person name="Stam W.T."/>
            <person name="Tice H."/>
            <person name="Bornberg-Bauer E."/>
            <person name="Green P.J."/>
            <person name="Pearson G.A."/>
            <person name="Procaccini G."/>
            <person name="Duarte C.M."/>
            <person name="Schmutz J."/>
            <person name="Reusch T.B.H."/>
            <person name="Van de Peer Y."/>
        </authorList>
    </citation>
    <scope>NUCLEOTIDE SEQUENCE [LARGE SCALE GENOMIC DNA]</scope>
    <source>
        <strain evidence="10">cv. Finnish</strain>
    </source>
</reference>
<dbReference type="Pfam" id="PF00657">
    <property type="entry name" value="Lipase_GDSL"/>
    <property type="match status" value="1"/>
</dbReference>
<keyword evidence="8" id="KW-1133">Transmembrane helix</keyword>
<evidence type="ECO:0000256" key="6">
    <source>
        <dbReference type="ARBA" id="ARBA00022963"/>
    </source>
</evidence>
<evidence type="ECO:0000256" key="4">
    <source>
        <dbReference type="ARBA" id="ARBA00022729"/>
    </source>
</evidence>
<name>A0A0K9PB80_ZOSMR</name>
<evidence type="ECO:0000256" key="1">
    <source>
        <dbReference type="ARBA" id="ARBA00004613"/>
    </source>
</evidence>
<dbReference type="InterPro" id="IPR001087">
    <property type="entry name" value="GDSL"/>
</dbReference>
<dbReference type="Gene3D" id="3.40.50.1110">
    <property type="entry name" value="SGNH hydrolase"/>
    <property type="match status" value="1"/>
</dbReference>
<keyword evidence="10" id="KW-1185">Reference proteome</keyword>
<dbReference type="AlphaFoldDB" id="A0A0K9PB80"/>
<proteinExistence type="inferred from homology"/>
<dbReference type="EMBL" id="LFYR01000981">
    <property type="protein sequence ID" value="KMZ66206.1"/>
    <property type="molecule type" value="Genomic_DNA"/>
</dbReference>
<keyword evidence="7" id="KW-0443">Lipid metabolism</keyword>
<dbReference type="Proteomes" id="UP000036987">
    <property type="component" value="Unassembled WGS sequence"/>
</dbReference>
<evidence type="ECO:0000256" key="7">
    <source>
        <dbReference type="ARBA" id="ARBA00023098"/>
    </source>
</evidence>
<keyword evidence="8" id="KW-0472">Membrane</keyword>
<dbReference type="OMA" id="NHISSGY"/>
<dbReference type="PANTHER" id="PTHR45650">
    <property type="entry name" value="GDSL-LIKE LIPASE/ACYLHYDROLASE-RELATED"/>
    <property type="match status" value="1"/>
</dbReference>
<protein>
    <submittedName>
        <fullName evidence="9">GDSL esterase/lipase</fullName>
    </submittedName>
</protein>
<evidence type="ECO:0000256" key="3">
    <source>
        <dbReference type="ARBA" id="ARBA00022525"/>
    </source>
</evidence>
<dbReference type="GO" id="GO:0016042">
    <property type="term" value="P:lipid catabolic process"/>
    <property type="evidence" value="ECO:0007669"/>
    <property type="project" value="UniProtKB-KW"/>
</dbReference>
<dbReference type="SUPFAM" id="SSF52266">
    <property type="entry name" value="SGNH hydrolase"/>
    <property type="match status" value="1"/>
</dbReference>
<keyword evidence="6" id="KW-0442">Lipid degradation</keyword>
<comment type="similarity">
    <text evidence="2">Belongs to the 'GDSL' lipolytic enzyme family.</text>
</comment>
<dbReference type="InterPro" id="IPR036514">
    <property type="entry name" value="SGNH_hydro_sf"/>
</dbReference>
<keyword evidence="8" id="KW-0812">Transmembrane</keyword>
<evidence type="ECO:0000256" key="2">
    <source>
        <dbReference type="ARBA" id="ARBA00008668"/>
    </source>
</evidence>
<evidence type="ECO:0000256" key="8">
    <source>
        <dbReference type="SAM" id="Phobius"/>
    </source>
</evidence>